<evidence type="ECO:0000256" key="6">
    <source>
        <dbReference type="ARBA" id="ARBA00033752"/>
    </source>
</evidence>
<sequence length="118" mass="13339">MSLLLQLALARRAPSTICTACRYRGYATKEGSGVAKQKHNIPQPKSSCPADTVLIGLNYLKGQEPVLAKPDEDYPEWLWTILRPKVIEDDGPGGKFERMERRRANKQGIKERNFLLTQ</sequence>
<dbReference type="KEGG" id="mrr:Moror_14111"/>
<accession>V2X6P5</accession>
<gene>
    <name evidence="8" type="ORF">Moror_14111</name>
</gene>
<dbReference type="InterPro" id="IPR013870">
    <property type="entry name" value="Ribosomal_mL54"/>
</dbReference>
<evidence type="ECO:0000256" key="4">
    <source>
        <dbReference type="ARBA" id="ARBA00023128"/>
    </source>
</evidence>
<dbReference type="Proteomes" id="UP000017559">
    <property type="component" value="Unassembled WGS sequence"/>
</dbReference>
<keyword evidence="2" id="KW-0809">Transit peptide</keyword>
<evidence type="ECO:0000313" key="9">
    <source>
        <dbReference type="Proteomes" id="UP000017559"/>
    </source>
</evidence>
<comment type="caution">
    <text evidence="8">The sequence shown here is derived from an EMBL/GenBank/DDBJ whole genome shotgun (WGS) entry which is preliminary data.</text>
</comment>
<keyword evidence="5" id="KW-0687">Ribonucleoprotein</keyword>
<dbReference type="GO" id="GO:0003735">
    <property type="term" value="F:structural constituent of ribosome"/>
    <property type="evidence" value="ECO:0007669"/>
    <property type="project" value="TreeGrafter"/>
</dbReference>
<evidence type="ECO:0000313" key="8">
    <source>
        <dbReference type="EMBL" id="ESK94838.1"/>
    </source>
</evidence>
<keyword evidence="4" id="KW-0496">Mitochondrion</keyword>
<reference evidence="8 9" key="1">
    <citation type="journal article" date="2014" name="BMC Genomics">
        <title>Genome and secretome analysis of the hemibiotrophic fungal pathogen, Moniliophthora roreri, which causes frosty pod rot disease of cacao: mechanisms of the biotrophic and necrotrophic phases.</title>
        <authorList>
            <person name="Meinhardt L.W."/>
            <person name="Costa G.G.L."/>
            <person name="Thomazella D.P.T."/>
            <person name="Teixeira P.J.P.L."/>
            <person name="Carazzolle M.F."/>
            <person name="Schuster S.C."/>
            <person name="Carlson J.E."/>
            <person name="Guiltinan M.J."/>
            <person name="Mieczkowski P."/>
            <person name="Farmer A."/>
            <person name="Ramaraj T."/>
            <person name="Crozier J."/>
            <person name="Davis R.E."/>
            <person name="Shao J."/>
            <person name="Melnick R.L."/>
            <person name="Pereira G.A.G."/>
            <person name="Bailey B.A."/>
        </authorList>
    </citation>
    <scope>NUCLEOTIDE SEQUENCE [LARGE SCALE GENOMIC DNA]</scope>
    <source>
        <strain evidence="8 9">MCA 2997</strain>
    </source>
</reference>
<evidence type="ECO:0000256" key="2">
    <source>
        <dbReference type="ARBA" id="ARBA00022946"/>
    </source>
</evidence>
<evidence type="ECO:0000256" key="3">
    <source>
        <dbReference type="ARBA" id="ARBA00022980"/>
    </source>
</evidence>
<name>V2X6P5_MONRO</name>
<dbReference type="HOGENOM" id="CLU_144297_0_1_1"/>
<dbReference type="STRING" id="1381753.V2X6P5"/>
<keyword evidence="9" id="KW-1185">Reference proteome</keyword>
<dbReference type="EMBL" id="AWSO01000119">
    <property type="protein sequence ID" value="ESK94838.1"/>
    <property type="molecule type" value="Genomic_DNA"/>
</dbReference>
<comment type="subcellular location">
    <subcellularLocation>
        <location evidence="1">Mitochondrion</location>
    </subcellularLocation>
</comment>
<dbReference type="Pfam" id="PF08561">
    <property type="entry name" value="Ribosomal_L37"/>
    <property type="match status" value="1"/>
</dbReference>
<proteinExistence type="inferred from homology"/>
<comment type="similarity">
    <text evidence="6">Belongs to the mitochondrion-specific ribosomal protein mL54 family.</text>
</comment>
<dbReference type="PANTHER" id="PTHR28595:SF1">
    <property type="entry name" value="LARGE RIBOSOMAL SUBUNIT PROTEIN ML54"/>
    <property type="match status" value="1"/>
</dbReference>
<evidence type="ECO:0000256" key="5">
    <source>
        <dbReference type="ARBA" id="ARBA00023274"/>
    </source>
</evidence>
<evidence type="ECO:0000256" key="7">
    <source>
        <dbReference type="ARBA" id="ARBA00035179"/>
    </source>
</evidence>
<dbReference type="OrthoDB" id="10252718at2759"/>
<dbReference type="GO" id="GO:0005762">
    <property type="term" value="C:mitochondrial large ribosomal subunit"/>
    <property type="evidence" value="ECO:0007669"/>
    <property type="project" value="TreeGrafter"/>
</dbReference>
<organism evidence="8 9">
    <name type="scientific">Moniliophthora roreri (strain MCA 2997)</name>
    <name type="common">Cocoa frosty pod rot fungus</name>
    <name type="synonym">Crinipellis roreri</name>
    <dbReference type="NCBI Taxonomy" id="1381753"/>
    <lineage>
        <taxon>Eukaryota</taxon>
        <taxon>Fungi</taxon>
        <taxon>Dikarya</taxon>
        <taxon>Basidiomycota</taxon>
        <taxon>Agaricomycotina</taxon>
        <taxon>Agaricomycetes</taxon>
        <taxon>Agaricomycetidae</taxon>
        <taxon>Agaricales</taxon>
        <taxon>Marasmiineae</taxon>
        <taxon>Marasmiaceae</taxon>
        <taxon>Moniliophthora</taxon>
    </lineage>
</organism>
<keyword evidence="3" id="KW-0689">Ribosomal protein</keyword>
<dbReference type="AlphaFoldDB" id="V2X6P5"/>
<dbReference type="PANTHER" id="PTHR28595">
    <property type="entry name" value="39S RIBOSOMAL PROTEIN L54, MITOCHONDRIAL"/>
    <property type="match status" value="1"/>
</dbReference>
<protein>
    <recommendedName>
        <fullName evidence="7">Large ribosomal subunit protein mL54</fullName>
    </recommendedName>
</protein>
<evidence type="ECO:0000256" key="1">
    <source>
        <dbReference type="ARBA" id="ARBA00004173"/>
    </source>
</evidence>